<dbReference type="GO" id="GO:1902201">
    <property type="term" value="P:negative regulation of bacterial-type flagellum-dependent cell motility"/>
    <property type="evidence" value="ECO:0007669"/>
    <property type="project" value="TreeGrafter"/>
</dbReference>
<dbReference type="EMBL" id="RXNU01000015">
    <property type="protein sequence ID" value="RTR37107.1"/>
    <property type="molecule type" value="Genomic_DNA"/>
</dbReference>
<evidence type="ECO:0000313" key="5">
    <source>
        <dbReference type="Proteomes" id="UP000267448"/>
    </source>
</evidence>
<evidence type="ECO:0000313" key="4">
    <source>
        <dbReference type="EMBL" id="RTR37107.1"/>
    </source>
</evidence>
<dbReference type="PANTHER" id="PTHR45138:SF9">
    <property type="entry name" value="DIGUANYLATE CYCLASE DGCM-RELATED"/>
    <property type="match status" value="1"/>
</dbReference>
<dbReference type="Proteomes" id="UP000267448">
    <property type="component" value="Unassembled WGS sequence"/>
</dbReference>
<comment type="catalytic activity">
    <reaction evidence="2">
        <text>2 GTP = 3',3'-c-di-GMP + 2 diphosphate</text>
        <dbReference type="Rhea" id="RHEA:24898"/>
        <dbReference type="ChEBI" id="CHEBI:33019"/>
        <dbReference type="ChEBI" id="CHEBI:37565"/>
        <dbReference type="ChEBI" id="CHEBI:58805"/>
        <dbReference type="EC" id="2.7.7.65"/>
    </reaction>
</comment>
<dbReference type="CDD" id="cd01949">
    <property type="entry name" value="GGDEF"/>
    <property type="match status" value="1"/>
</dbReference>
<feature type="domain" description="GGDEF" evidence="3">
    <location>
        <begin position="178"/>
        <end position="306"/>
    </location>
</feature>
<dbReference type="GO" id="GO:0043709">
    <property type="term" value="P:cell adhesion involved in single-species biofilm formation"/>
    <property type="evidence" value="ECO:0007669"/>
    <property type="project" value="TreeGrafter"/>
</dbReference>
<evidence type="ECO:0000256" key="1">
    <source>
        <dbReference type="ARBA" id="ARBA00012528"/>
    </source>
</evidence>
<dbReference type="SUPFAM" id="SSF55073">
    <property type="entry name" value="Nucleotide cyclase"/>
    <property type="match status" value="1"/>
</dbReference>
<name>A0A3S0RVA9_9GAMM</name>
<dbReference type="EC" id="2.7.7.65" evidence="1"/>
<dbReference type="InterPro" id="IPR043128">
    <property type="entry name" value="Rev_trsase/Diguanyl_cyclase"/>
</dbReference>
<dbReference type="InterPro" id="IPR029787">
    <property type="entry name" value="Nucleotide_cyclase"/>
</dbReference>
<dbReference type="InterPro" id="IPR050469">
    <property type="entry name" value="Diguanylate_Cyclase"/>
</dbReference>
<dbReference type="AlphaFoldDB" id="A0A3S0RVA9"/>
<evidence type="ECO:0000259" key="3">
    <source>
        <dbReference type="PROSITE" id="PS50887"/>
    </source>
</evidence>
<dbReference type="Gene3D" id="3.30.70.270">
    <property type="match status" value="1"/>
</dbReference>
<reference evidence="4 5" key="1">
    <citation type="submission" date="2018-12" db="EMBL/GenBank/DDBJ databases">
        <authorList>
            <person name="Yu L."/>
        </authorList>
    </citation>
    <scope>NUCLEOTIDE SEQUENCE [LARGE SCALE GENOMIC DNA]</scope>
    <source>
        <strain evidence="4 5">HAW-EB2</strain>
    </source>
</reference>
<dbReference type="GO" id="GO:0005886">
    <property type="term" value="C:plasma membrane"/>
    <property type="evidence" value="ECO:0007669"/>
    <property type="project" value="TreeGrafter"/>
</dbReference>
<dbReference type="NCBIfam" id="TIGR00254">
    <property type="entry name" value="GGDEF"/>
    <property type="match status" value="1"/>
</dbReference>
<evidence type="ECO:0000256" key="2">
    <source>
        <dbReference type="ARBA" id="ARBA00034247"/>
    </source>
</evidence>
<dbReference type="OrthoDB" id="9803824at2"/>
<dbReference type="InterPro" id="IPR000160">
    <property type="entry name" value="GGDEF_dom"/>
</dbReference>
<proteinExistence type="predicted"/>
<dbReference type="GO" id="GO:0052621">
    <property type="term" value="F:diguanylate cyclase activity"/>
    <property type="evidence" value="ECO:0007669"/>
    <property type="project" value="UniProtKB-EC"/>
</dbReference>
<gene>
    <name evidence="4" type="ORF">EKG38_20670</name>
</gene>
<sequence>MSFDMEVILDSVVHLTEHRQLDSLTASLISTVRQFIAPIDVQILDTSLSDDGREEVILPEHLLNDAGGLKQSLACFTHCVSMRQIYCCRDTIPAQVAIPIILNNCIVKVLWVKITYLSDQNINLLNGFAKVYENFLGIVIECETDVLTGLLNRKAFEARLKLASETSHKNTELDSQRLSYWLCIFDIDKFKSINDTFGHLYGDEILLDLVTVMRNVFSENDEMFRFGGDEFVLLIAPDTKQRVRAKCERFCNELCEFHDDNIQVTLSMGMTEILPGEQASGLLEKADQALYYVKENGRNRIEIFEELVSQQLISLKKFEDDIEIF</sequence>
<accession>A0A3S0RVA9</accession>
<dbReference type="PROSITE" id="PS50887">
    <property type="entry name" value="GGDEF"/>
    <property type="match status" value="1"/>
</dbReference>
<organism evidence="4 5">
    <name type="scientific">Shewanella canadensis</name>
    <dbReference type="NCBI Taxonomy" id="271096"/>
    <lineage>
        <taxon>Bacteria</taxon>
        <taxon>Pseudomonadati</taxon>
        <taxon>Pseudomonadota</taxon>
        <taxon>Gammaproteobacteria</taxon>
        <taxon>Alteromonadales</taxon>
        <taxon>Shewanellaceae</taxon>
        <taxon>Shewanella</taxon>
    </lineage>
</organism>
<comment type="caution">
    <text evidence="4">The sequence shown here is derived from an EMBL/GenBank/DDBJ whole genome shotgun (WGS) entry which is preliminary data.</text>
</comment>
<dbReference type="PANTHER" id="PTHR45138">
    <property type="entry name" value="REGULATORY COMPONENTS OF SENSORY TRANSDUCTION SYSTEM"/>
    <property type="match status" value="1"/>
</dbReference>
<dbReference type="Pfam" id="PF00990">
    <property type="entry name" value="GGDEF"/>
    <property type="match status" value="1"/>
</dbReference>
<keyword evidence="5" id="KW-1185">Reference proteome</keyword>
<protein>
    <recommendedName>
        <fullName evidence="1">diguanylate cyclase</fullName>
        <ecNumber evidence="1">2.7.7.65</ecNumber>
    </recommendedName>
</protein>
<dbReference type="SMART" id="SM00267">
    <property type="entry name" value="GGDEF"/>
    <property type="match status" value="1"/>
</dbReference>